<evidence type="ECO:0000313" key="3">
    <source>
        <dbReference type="Proteomes" id="UP000722989"/>
    </source>
</evidence>
<dbReference type="Pfam" id="PF12028">
    <property type="entry name" value="DUF3515"/>
    <property type="match status" value="1"/>
</dbReference>
<keyword evidence="1" id="KW-0812">Transmembrane</keyword>
<sequence length="187" mass="19485">MEGSGASRGAALAASIVAIPLAILVGILLVLIGQRHIQGTTGTKPQSLPTTPVTMDVRSLAPDESTACRKFISRLPQSMLDAKRRSVTTGREENAAYGQPAITVRCGVAAPTIAQDETVWNLSGICWVARPARGSTTWTTVDRVVPVQVVVPDSYAGQGQYIQVLTADVGGTLTVSQDIPTGCTANG</sequence>
<accession>A0ABX0Y5U7</accession>
<comment type="caution">
    <text evidence="2">The sequence shown here is derived from an EMBL/GenBank/DDBJ whole genome shotgun (WGS) entry which is preliminary data.</text>
</comment>
<keyword evidence="3" id="KW-1185">Reference proteome</keyword>
<name>A0ABX0Y5U7_9ACTN</name>
<dbReference type="InterPro" id="IPR021903">
    <property type="entry name" value="DUF3515"/>
</dbReference>
<evidence type="ECO:0000256" key="1">
    <source>
        <dbReference type="SAM" id="Phobius"/>
    </source>
</evidence>
<dbReference type="Proteomes" id="UP000722989">
    <property type="component" value="Unassembled WGS sequence"/>
</dbReference>
<dbReference type="EMBL" id="JAATVY010000036">
    <property type="protein sequence ID" value="NJC73784.1"/>
    <property type="molecule type" value="Genomic_DNA"/>
</dbReference>
<reference evidence="2 3" key="1">
    <citation type="submission" date="2020-03" db="EMBL/GenBank/DDBJ databases">
        <title>WGS of the type strain of Planosporangium spp.</title>
        <authorList>
            <person name="Thawai C."/>
        </authorList>
    </citation>
    <scope>NUCLEOTIDE SEQUENCE [LARGE SCALE GENOMIC DNA]</scope>
    <source>
        <strain evidence="2 3">TBRC 5610</strain>
    </source>
</reference>
<dbReference type="RefSeq" id="WP_167928685.1">
    <property type="nucleotide sequence ID" value="NZ_JAATVY010000036.1"/>
</dbReference>
<gene>
    <name evidence="2" type="ORF">HC031_29320</name>
</gene>
<keyword evidence="1" id="KW-0472">Membrane</keyword>
<proteinExistence type="predicted"/>
<organism evidence="2 3">
    <name type="scientific">Planosporangium thailandense</name>
    <dbReference type="NCBI Taxonomy" id="765197"/>
    <lineage>
        <taxon>Bacteria</taxon>
        <taxon>Bacillati</taxon>
        <taxon>Actinomycetota</taxon>
        <taxon>Actinomycetes</taxon>
        <taxon>Micromonosporales</taxon>
        <taxon>Micromonosporaceae</taxon>
        <taxon>Planosporangium</taxon>
    </lineage>
</organism>
<evidence type="ECO:0000313" key="2">
    <source>
        <dbReference type="EMBL" id="NJC73784.1"/>
    </source>
</evidence>
<keyword evidence="1" id="KW-1133">Transmembrane helix</keyword>
<protein>
    <submittedName>
        <fullName evidence="2">DUF3515 family protein</fullName>
    </submittedName>
</protein>
<feature type="transmembrane region" description="Helical" evidence="1">
    <location>
        <begin position="12"/>
        <end position="32"/>
    </location>
</feature>